<organism evidence="2 3">
    <name type="scientific">Salinibacillus xinjiangensis</name>
    <dbReference type="NCBI Taxonomy" id="1229268"/>
    <lineage>
        <taxon>Bacteria</taxon>
        <taxon>Bacillati</taxon>
        <taxon>Bacillota</taxon>
        <taxon>Bacilli</taxon>
        <taxon>Bacillales</taxon>
        <taxon>Bacillaceae</taxon>
        <taxon>Salinibacillus</taxon>
    </lineage>
</organism>
<name>A0A6G1X4Q7_9BACI</name>
<dbReference type="AlphaFoldDB" id="A0A6G1X4Q7"/>
<feature type="transmembrane region" description="Helical" evidence="1">
    <location>
        <begin position="69"/>
        <end position="92"/>
    </location>
</feature>
<comment type="caution">
    <text evidence="2">The sequence shown here is derived from an EMBL/GenBank/DDBJ whole genome shotgun (WGS) entry which is preliminary data.</text>
</comment>
<feature type="transmembrane region" description="Helical" evidence="1">
    <location>
        <begin position="7"/>
        <end position="29"/>
    </location>
</feature>
<keyword evidence="1" id="KW-0472">Membrane</keyword>
<evidence type="ECO:0000256" key="1">
    <source>
        <dbReference type="SAM" id="Phobius"/>
    </source>
</evidence>
<reference evidence="2 3" key="1">
    <citation type="submission" date="2019-11" db="EMBL/GenBank/DDBJ databases">
        <authorList>
            <person name="Li J."/>
        </authorList>
    </citation>
    <scope>NUCLEOTIDE SEQUENCE [LARGE SCALE GENOMIC DNA]</scope>
    <source>
        <strain evidence="2 3">J4</strain>
    </source>
</reference>
<sequence>MQEKVNFWSFILSIICIVLFLIPLSGWFANSIMGIHSLTIVLIFTLSTFLLGVYGFLGVKDWKGMARSVTTIVLTLSLSVFLGFILFVGSMMS</sequence>
<keyword evidence="1" id="KW-1133">Transmembrane helix</keyword>
<evidence type="ECO:0000313" key="3">
    <source>
        <dbReference type="Proteomes" id="UP000480185"/>
    </source>
</evidence>
<dbReference type="RefSeq" id="WP_153727904.1">
    <property type="nucleotide sequence ID" value="NZ_WJNH01000003.1"/>
</dbReference>
<gene>
    <name evidence="2" type="ORF">GH754_06490</name>
</gene>
<evidence type="ECO:0000313" key="2">
    <source>
        <dbReference type="EMBL" id="MRG85981.1"/>
    </source>
</evidence>
<keyword evidence="1" id="KW-0812">Transmembrane</keyword>
<protein>
    <submittedName>
        <fullName evidence="2">Uncharacterized protein</fullName>
    </submittedName>
</protein>
<accession>A0A6G1X4Q7</accession>
<dbReference type="EMBL" id="WJNH01000003">
    <property type="protein sequence ID" value="MRG85981.1"/>
    <property type="molecule type" value="Genomic_DNA"/>
</dbReference>
<feature type="transmembrane region" description="Helical" evidence="1">
    <location>
        <begin position="35"/>
        <end position="57"/>
    </location>
</feature>
<dbReference type="OrthoDB" id="2943223at2"/>
<dbReference type="Proteomes" id="UP000480185">
    <property type="component" value="Unassembled WGS sequence"/>
</dbReference>
<proteinExistence type="predicted"/>
<keyword evidence="3" id="KW-1185">Reference proteome</keyword>